<dbReference type="RefSeq" id="WP_204695255.1">
    <property type="nucleotide sequence ID" value="NZ_JAFBEC010000001.1"/>
</dbReference>
<evidence type="ECO:0000313" key="2">
    <source>
        <dbReference type="Proteomes" id="UP000741863"/>
    </source>
</evidence>
<keyword evidence="2" id="KW-1185">Reference proteome</keyword>
<reference evidence="1 2" key="1">
    <citation type="submission" date="2021-01" db="EMBL/GenBank/DDBJ databases">
        <title>Genomic Encyclopedia of Type Strains, Phase IV (KMG-IV): sequencing the most valuable type-strain genomes for metagenomic binning, comparative biology and taxonomic classification.</title>
        <authorList>
            <person name="Goeker M."/>
        </authorList>
    </citation>
    <scope>NUCLEOTIDE SEQUENCE [LARGE SCALE GENOMIC DNA]</scope>
    <source>
        <strain evidence="1 2">DSM 25540</strain>
    </source>
</reference>
<gene>
    <name evidence="1" type="ORF">JOD17_000146</name>
</gene>
<dbReference type="Proteomes" id="UP000741863">
    <property type="component" value="Unassembled WGS sequence"/>
</dbReference>
<dbReference type="EMBL" id="JAFBEC010000001">
    <property type="protein sequence ID" value="MBM7631055.1"/>
    <property type="molecule type" value="Genomic_DNA"/>
</dbReference>
<accession>A0ABS2P6M2</accession>
<proteinExistence type="predicted"/>
<protein>
    <submittedName>
        <fullName evidence="1">Uncharacterized protein</fullName>
    </submittedName>
</protein>
<name>A0ABS2P6M2_9BACL</name>
<evidence type="ECO:0000313" key="1">
    <source>
        <dbReference type="EMBL" id="MBM7631055.1"/>
    </source>
</evidence>
<sequence length="90" mass="11006">MKEDIDYTFEEREEIARLLIQLKETQSYTNARFFYESLRIIRWNALARQNLKKQALLDFYGLIKRYNETKLKIKKTKIEKEIMNLLNTDL</sequence>
<comment type="caution">
    <text evidence="1">The sequence shown here is derived from an EMBL/GenBank/DDBJ whole genome shotgun (WGS) entry which is preliminary data.</text>
</comment>
<organism evidence="1 2">
    <name type="scientific">Geomicrobium sediminis</name>
    <dbReference type="NCBI Taxonomy" id="1347788"/>
    <lineage>
        <taxon>Bacteria</taxon>
        <taxon>Bacillati</taxon>
        <taxon>Bacillota</taxon>
        <taxon>Bacilli</taxon>
        <taxon>Bacillales</taxon>
        <taxon>Geomicrobium</taxon>
    </lineage>
</organism>